<accession>W6M8H7</accession>
<dbReference type="InterPro" id="IPR036680">
    <property type="entry name" value="SPOR-like_sf"/>
</dbReference>
<reference evidence="3" key="1">
    <citation type="submission" date="2013-07" db="EMBL/GenBank/DDBJ databases">
        <authorList>
            <person name="McIlroy S."/>
        </authorList>
    </citation>
    <scope>NUCLEOTIDE SEQUENCE [LARGE SCALE GENOMIC DNA]</scope>
    <source>
        <strain evidence="3">Run_A_D11</strain>
    </source>
</reference>
<gene>
    <name evidence="3" type="ORF">BN873_360043</name>
</gene>
<dbReference type="Pfam" id="PF05036">
    <property type="entry name" value="SPOR"/>
    <property type="match status" value="1"/>
</dbReference>
<keyword evidence="4" id="KW-1185">Reference proteome</keyword>
<evidence type="ECO:0000256" key="1">
    <source>
        <dbReference type="SAM" id="MobiDB-lite"/>
    </source>
</evidence>
<evidence type="ECO:0000259" key="2">
    <source>
        <dbReference type="PROSITE" id="PS51724"/>
    </source>
</evidence>
<protein>
    <recommendedName>
        <fullName evidence="2">SPOR domain-containing protein</fullName>
    </recommendedName>
</protein>
<comment type="caution">
    <text evidence="3">The sequence shown here is derived from an EMBL/GenBank/DDBJ whole genome shotgun (WGS) entry which is preliminary data.</text>
</comment>
<sequence length="283" mass="29195">MATINWKILSLLTALLLAALGLQAGAIKIMLNLAHTPQVSMPVVPPSTPMRRSVAPVEAQAAADPVPAVHETKTAVVVADPPHLADLSAKPSVSASANDPNPETRSIAPVPTAVAPSAEAALVATTPKPAPTHPQDSHASASAATPTRTAITPSAPTESTKLSAVPSPEAGLSAPAPVAAEATGSDTLQQPEWLTKRDPKHYTVQLYSGKDMGTLKEIAATVGTGEPQAYYSTGSRSGAWHSLVAGDYPDAVTAQAAAAKFTAQSPALKPWIRRFEEIQAKLR</sequence>
<reference evidence="3" key="2">
    <citation type="submission" date="2014-03" db="EMBL/GenBank/DDBJ databases">
        <title>Candidatus Competibacter-lineage genomes retrieved from metagenomes reveal functional metabolic diversity.</title>
        <authorList>
            <person name="McIlroy S.J."/>
            <person name="Albertsen M."/>
            <person name="Andresen E.K."/>
            <person name="Saunders A.M."/>
            <person name="Kristiansen R."/>
            <person name="Stokholm-Bjerregaard M."/>
            <person name="Nielsen K.L."/>
            <person name="Nielsen P.H."/>
        </authorList>
    </citation>
    <scope>NUCLEOTIDE SEQUENCE</scope>
    <source>
        <strain evidence="3">Run_A_D11</strain>
    </source>
</reference>
<dbReference type="Proteomes" id="UP000035760">
    <property type="component" value="Unassembled WGS sequence"/>
</dbReference>
<dbReference type="AlphaFoldDB" id="W6M8H7"/>
<feature type="domain" description="SPOR" evidence="2">
    <location>
        <begin position="196"/>
        <end position="274"/>
    </location>
</feature>
<dbReference type="STRING" id="1400863.BN873_360043"/>
<dbReference type="OrthoDB" id="121544at2"/>
<dbReference type="GO" id="GO:0042834">
    <property type="term" value="F:peptidoglycan binding"/>
    <property type="evidence" value="ECO:0007669"/>
    <property type="project" value="InterPro"/>
</dbReference>
<dbReference type="InterPro" id="IPR007730">
    <property type="entry name" value="SPOR-like_dom"/>
</dbReference>
<evidence type="ECO:0000313" key="3">
    <source>
        <dbReference type="EMBL" id="CDI02949.1"/>
    </source>
</evidence>
<dbReference type="RefSeq" id="WP_048673498.1">
    <property type="nucleotide sequence ID" value="NZ_CBTJ020000043.1"/>
</dbReference>
<dbReference type="PROSITE" id="PS51724">
    <property type="entry name" value="SPOR"/>
    <property type="match status" value="1"/>
</dbReference>
<feature type="compositionally biased region" description="Polar residues" evidence="1">
    <location>
        <begin position="91"/>
        <end position="104"/>
    </location>
</feature>
<feature type="region of interest" description="Disordered" evidence="1">
    <location>
        <begin position="87"/>
        <end position="109"/>
    </location>
</feature>
<feature type="region of interest" description="Disordered" evidence="1">
    <location>
        <begin position="126"/>
        <end position="186"/>
    </location>
</feature>
<dbReference type="Gene3D" id="3.30.70.1070">
    <property type="entry name" value="Sporulation related repeat"/>
    <property type="match status" value="1"/>
</dbReference>
<dbReference type="EMBL" id="CBTJ020000043">
    <property type="protein sequence ID" value="CDI02949.1"/>
    <property type="molecule type" value="Genomic_DNA"/>
</dbReference>
<proteinExistence type="predicted"/>
<evidence type="ECO:0000313" key="4">
    <source>
        <dbReference type="Proteomes" id="UP000035760"/>
    </source>
</evidence>
<organism evidence="3 4">
    <name type="scientific">Candidatus Competibacter denitrificans Run_A_D11</name>
    <dbReference type="NCBI Taxonomy" id="1400863"/>
    <lineage>
        <taxon>Bacteria</taxon>
        <taxon>Pseudomonadati</taxon>
        <taxon>Pseudomonadota</taxon>
        <taxon>Gammaproteobacteria</taxon>
        <taxon>Candidatus Competibacteraceae</taxon>
        <taxon>Candidatus Competibacter</taxon>
    </lineage>
</organism>
<name>W6M8H7_9GAMM</name>
<feature type="compositionally biased region" description="Low complexity" evidence="1">
    <location>
        <begin position="139"/>
        <end position="157"/>
    </location>
</feature>